<organism evidence="1 2">
    <name type="scientific">Paraburkholderia translucens</name>
    <dbReference type="NCBI Taxonomy" id="2886945"/>
    <lineage>
        <taxon>Bacteria</taxon>
        <taxon>Pseudomonadati</taxon>
        <taxon>Pseudomonadota</taxon>
        <taxon>Betaproteobacteria</taxon>
        <taxon>Burkholderiales</taxon>
        <taxon>Burkholderiaceae</taxon>
        <taxon>Paraburkholderia</taxon>
    </lineage>
</organism>
<sequence length="54" mass="5606">MIRMMMANIGAPAAMNGMQARRPVLMLRKVAGFAIVASGFAVIAAHGLQHVLGG</sequence>
<gene>
    <name evidence="1" type="ORF">LJ655_05540</name>
</gene>
<accession>A0ABS8K9G1</accession>
<dbReference type="EMBL" id="JAJITC010000002">
    <property type="protein sequence ID" value="MCC8401364.1"/>
    <property type="molecule type" value="Genomic_DNA"/>
</dbReference>
<dbReference type="RefSeq" id="WP_230560246.1">
    <property type="nucleotide sequence ID" value="NZ_JAJITC010000002.1"/>
</dbReference>
<evidence type="ECO:0000313" key="2">
    <source>
        <dbReference type="Proteomes" id="UP001430614"/>
    </source>
</evidence>
<comment type="caution">
    <text evidence="1">The sequence shown here is derived from an EMBL/GenBank/DDBJ whole genome shotgun (WGS) entry which is preliminary data.</text>
</comment>
<dbReference type="Proteomes" id="UP001430614">
    <property type="component" value="Unassembled WGS sequence"/>
</dbReference>
<name>A0ABS8K9G1_9BURK</name>
<keyword evidence="2" id="KW-1185">Reference proteome</keyword>
<proteinExistence type="predicted"/>
<evidence type="ECO:0000313" key="1">
    <source>
        <dbReference type="EMBL" id="MCC8401364.1"/>
    </source>
</evidence>
<reference evidence="1 2" key="1">
    <citation type="submission" date="2021-11" db="EMBL/GenBank/DDBJ databases">
        <authorList>
            <person name="Oh E.-T."/>
            <person name="Kim S.-B."/>
        </authorList>
    </citation>
    <scope>NUCLEOTIDE SEQUENCE [LARGE SCALE GENOMIC DNA]</scope>
    <source>
        <strain evidence="1 2">MMS20-SJTN17</strain>
    </source>
</reference>
<protein>
    <submittedName>
        <fullName evidence="1">Uncharacterized protein</fullName>
    </submittedName>
</protein>